<feature type="compositionally biased region" description="Low complexity" evidence="1">
    <location>
        <begin position="14"/>
        <end position="25"/>
    </location>
</feature>
<organism evidence="2">
    <name type="scientific">uncultured Thermomicrobiales bacterium</name>
    <dbReference type="NCBI Taxonomy" id="1645740"/>
    <lineage>
        <taxon>Bacteria</taxon>
        <taxon>Pseudomonadati</taxon>
        <taxon>Thermomicrobiota</taxon>
        <taxon>Thermomicrobia</taxon>
        <taxon>Thermomicrobiales</taxon>
        <taxon>environmental samples</taxon>
    </lineage>
</organism>
<feature type="compositionally biased region" description="Basic and acidic residues" evidence="1">
    <location>
        <begin position="1"/>
        <end position="13"/>
    </location>
</feature>
<proteinExistence type="predicted"/>
<feature type="compositionally biased region" description="Basic and acidic residues" evidence="1">
    <location>
        <begin position="91"/>
        <end position="104"/>
    </location>
</feature>
<dbReference type="AlphaFoldDB" id="A0A6J4V2P1"/>
<name>A0A6J4V2P1_9BACT</name>
<accession>A0A6J4V2P1</accession>
<feature type="region of interest" description="Disordered" evidence="1">
    <location>
        <begin position="1"/>
        <end position="119"/>
    </location>
</feature>
<feature type="non-terminal residue" evidence="2">
    <location>
        <position position="119"/>
    </location>
</feature>
<protein>
    <submittedName>
        <fullName evidence="2">Uncharacterized protein</fullName>
    </submittedName>
</protein>
<reference evidence="2" key="1">
    <citation type="submission" date="2020-02" db="EMBL/GenBank/DDBJ databases">
        <authorList>
            <person name="Meier V. D."/>
        </authorList>
    </citation>
    <scope>NUCLEOTIDE SEQUENCE</scope>
    <source>
        <strain evidence="2">AVDCRST_MAG49</strain>
    </source>
</reference>
<gene>
    <name evidence="2" type="ORF">AVDCRST_MAG49-2721</name>
</gene>
<evidence type="ECO:0000256" key="1">
    <source>
        <dbReference type="SAM" id="MobiDB-lite"/>
    </source>
</evidence>
<dbReference type="EMBL" id="CADCWG010000186">
    <property type="protein sequence ID" value="CAA9563715.1"/>
    <property type="molecule type" value="Genomic_DNA"/>
</dbReference>
<evidence type="ECO:0000313" key="2">
    <source>
        <dbReference type="EMBL" id="CAA9563715.1"/>
    </source>
</evidence>
<sequence length="119" mass="13224">GHDDGEADRDARPAARGPRRAGAGARRPRRRPGGGAAQPRRARRRRPGGLPAVGRGRGAGPERLYLRRVRQLRQRPGQRAGRQLRRRHLRLRDLPTGHGHDHQWPVHPGGEGDLQRAAV</sequence>
<feature type="non-terminal residue" evidence="2">
    <location>
        <position position="1"/>
    </location>
</feature>